<feature type="binding site" evidence="21">
    <location>
        <position position="410"/>
    </location>
    <ligand>
        <name>ATP</name>
        <dbReference type="ChEBI" id="CHEBI:30616"/>
    </ligand>
</feature>
<dbReference type="NCBIfam" id="TIGR01494">
    <property type="entry name" value="ATPase_P-type"/>
    <property type="match status" value="1"/>
</dbReference>
<dbReference type="SUPFAM" id="SSF81653">
    <property type="entry name" value="Calcium ATPase, transduction domain A"/>
    <property type="match status" value="1"/>
</dbReference>
<evidence type="ECO:0000313" key="27">
    <source>
        <dbReference type="Proteomes" id="UP000694851"/>
    </source>
</evidence>
<evidence type="ECO:0000256" key="8">
    <source>
        <dbReference type="ARBA" id="ARBA00022824"/>
    </source>
</evidence>
<comment type="catalytic activity">
    <reaction evidence="17">
        <text>a 1,2-diacyl-sn-glycero-3-phospho-L-serine(out) + ATP + H2O = a 1,2-diacyl-sn-glycero-3-phospho-L-serine(in) + ADP + phosphate + H(+)</text>
        <dbReference type="Rhea" id="RHEA:38567"/>
        <dbReference type="ChEBI" id="CHEBI:15377"/>
        <dbReference type="ChEBI" id="CHEBI:15378"/>
        <dbReference type="ChEBI" id="CHEBI:30616"/>
        <dbReference type="ChEBI" id="CHEBI:43474"/>
        <dbReference type="ChEBI" id="CHEBI:57262"/>
        <dbReference type="ChEBI" id="CHEBI:456216"/>
    </reaction>
    <physiologicalReaction direction="left-to-right" evidence="17">
        <dbReference type="Rhea" id="RHEA:38568"/>
    </physiologicalReaction>
</comment>
<dbReference type="SUPFAM" id="SSF81665">
    <property type="entry name" value="Calcium ATPase, transmembrane domain M"/>
    <property type="match status" value="1"/>
</dbReference>
<sequence>MGSLAYREDLEEEKNSAFTWEVKANNRAYNNQFKEKAFLCWKRKKYKGNIIHTAKYNFFSFLPLNLYEQFHHMSNLYFLFIIILQGIPDISTLPWFTLFTPLVCLLVIRGTRNLVDDIGRHRSDKTVNNRPCQILVGKSFLRKKWKNLHVGDLVCLHKDNMVPADILLLASTEPNSLCYVETADIDGETNLKFRQALMVTHNELTSIRKMASFQGKVVCEEPNSRMHHFVGCLAWDGKKYSLDISNILLRGYKIRNTDTCYGMVIYAGFDTKIMRNCGKIHLKRTKIDCLMNRLVVLIFMSLVLISTALTLGFWYKVTEFKAKHHYVSKIHVYSVATESFFVFWGFLILLSVMVPMAMFIIAEFIYLGNSIFINWDGQMYYEPQDMPAKARNTSLSDQLGQVEYIFSDKTGTLTENIMTFKKCCINGIVYGPDEEEALYKENPYLWNRFADGKLLFHNARLLSTVLGKNDRMVQEFWRLLAICHTVMVQEKDNQLLYEAASPDEEALVTAARNFGYVFLARTQDSITVMELGKERVYQVLAMMDFNSIRKRMSVLVRSPEGSIYLYTKGADTVIFDRLYNKGLTECTTEEALASFAQQTLRTLCLAYKKVDEDSYEEWHHRHQEASILLQNRTHALHQVYDEMEQNLQLLGATAIEDKLQDGVLETIQCLKQGNIKVWVLTGDKQETAVNIGFACQLLSEDMIILEEKEIVQILDAYWENNKNLLSGKGYLKNRFLSQIKIAMVINGEFLDQLLLSLRKEPRALVQNVNADMESWQEPEEQKTNFLQTRRISLMWQTLGTQLRNTGLGSQSKYSDIHESPEVQQERAFVELALQCHAVICCRVTPKQKALIVALVKQYQDVVTLAIGDGANDVNMIKTADIGVGLAGQEGMQAVLNSDYVLAQFCFLRRLLLVHGRWSYMRVCKFLHYFVYKTLASMMVQIWFAFYSGFTAQPLYEGWFLAFYNLLYTTLPVLYIGLFEQDVSAEQSLELPELYIAGQKDQLFNYWVFLQAIAHGTATSLINFFMTLWISHDTAGPLSFSDYQSFSVVVGLSCLLSITIEAILIIKYWTVLFVLAIFFSLCLYVVTTWASQSFQLFIISPKTFPFLYADRNVMFHPSILLVVLLNVSLNTLPILALRIIYQALKKPCPKEKKETPTEGIITVELPPYLQRASCARRSSYAFSHREGYADLITQGTILRRSPGVNGNTLPDHRILSDEELDLSIKESPWYHRKMSFLGKKRHQHRGKVSSEDMQAASMVSSSLTVEGQFSFTKNVAASTNWQSRSSREKLPMKQARPYSHPGSLPATKERPPSPRESQLPLSESRPLPLSQSSLQSQPASLEEKTTFWKMSLLSHKSWPYIWQKEPQPHQQGTAPLPNETHTPVVEILPPSRGDSSTSQQLMEVEPSPAERQPSPME</sequence>
<evidence type="ECO:0000259" key="25">
    <source>
        <dbReference type="Pfam" id="PF16209"/>
    </source>
</evidence>
<dbReference type="Pfam" id="PF16209">
    <property type="entry name" value="PhoLip_ATPase_N"/>
    <property type="match status" value="1"/>
</dbReference>
<accession>A0A8B7SJC4</accession>
<dbReference type="InterPro" id="IPR006539">
    <property type="entry name" value="P-type_ATPase_IV"/>
</dbReference>
<feature type="binding site" evidence="22">
    <location>
        <position position="868"/>
    </location>
    <ligand>
        <name>Mg(2+)</name>
        <dbReference type="ChEBI" id="CHEBI:18420"/>
    </ligand>
</feature>
<comment type="function">
    <text evidence="18">P4-ATPase flippase which catalyzes the hydrolysis of ATP coupled to the transport of aminophospholipids from the outer to the inner leaflet of various membranes and ensures the maintenance of asymmetric distribution of phospholipids. Phospholipid translocation also seems to be implicated in vesicle formation and in uptake of lipid signaling molecules. May be responsible for the maintenance of asymmetric distribution of phosphatidylserine (PS) in spermatozoa membranes. Involved in acrosome reactions and binding of spermatozoa to zona pellucida.</text>
</comment>
<evidence type="ECO:0000256" key="3">
    <source>
        <dbReference type="ARBA" id="ARBA00008109"/>
    </source>
</evidence>
<evidence type="ECO:0000256" key="10">
    <source>
        <dbReference type="ARBA" id="ARBA00022842"/>
    </source>
</evidence>
<dbReference type="InterPro" id="IPR023298">
    <property type="entry name" value="ATPase_P-typ_TM_dom_sf"/>
</dbReference>
<dbReference type="InterPro" id="IPR023299">
    <property type="entry name" value="ATPase_P-typ_cyto_dom_N"/>
</dbReference>
<keyword evidence="11 23" id="KW-1278">Translocase</keyword>
<dbReference type="PROSITE" id="PS00154">
    <property type="entry name" value="ATPASE_E1_E2"/>
    <property type="match status" value="1"/>
</dbReference>
<feature type="binding site" evidence="22">
    <location>
        <position position="410"/>
    </location>
    <ligand>
        <name>Mg(2+)</name>
        <dbReference type="ChEBI" id="CHEBI:18420"/>
    </ligand>
</feature>
<name>A0A8B7SJC4_HIPAR</name>
<keyword evidence="7 21" id="KW-0547">Nucleotide-binding</keyword>
<feature type="transmembrane region" description="Helical" evidence="23">
    <location>
        <begin position="957"/>
        <end position="977"/>
    </location>
</feature>
<dbReference type="GO" id="GO:0005802">
    <property type="term" value="C:trans-Golgi network"/>
    <property type="evidence" value="ECO:0007669"/>
    <property type="project" value="TreeGrafter"/>
</dbReference>
<evidence type="ECO:0000313" key="28">
    <source>
        <dbReference type="RefSeq" id="XP_019512724.1"/>
    </source>
</evidence>
<dbReference type="InterPro" id="IPR023214">
    <property type="entry name" value="HAD_sf"/>
</dbReference>
<dbReference type="Gene3D" id="2.70.150.10">
    <property type="entry name" value="Calcium-transporting ATPase, cytoplasmic transduction domain A"/>
    <property type="match status" value="1"/>
</dbReference>
<dbReference type="InterPro" id="IPR044492">
    <property type="entry name" value="P_typ_ATPase_HD_dom"/>
</dbReference>
<feature type="binding site" evidence="21">
    <location>
        <position position="848"/>
    </location>
    <ligand>
        <name>ATP</name>
        <dbReference type="ChEBI" id="CHEBI:30616"/>
    </ligand>
</feature>
<dbReference type="InterPro" id="IPR036412">
    <property type="entry name" value="HAD-like_sf"/>
</dbReference>
<feature type="region of interest" description="Disordered" evidence="24">
    <location>
        <begin position="1363"/>
        <end position="1416"/>
    </location>
</feature>
<feature type="binding site" evidence="21">
    <location>
        <position position="872"/>
    </location>
    <ligand>
        <name>ATP</name>
        <dbReference type="ChEBI" id="CHEBI:30616"/>
    </ligand>
</feature>
<evidence type="ECO:0000256" key="7">
    <source>
        <dbReference type="ARBA" id="ARBA00022741"/>
    </source>
</evidence>
<dbReference type="GO" id="GO:0005886">
    <property type="term" value="C:plasma membrane"/>
    <property type="evidence" value="ECO:0007669"/>
    <property type="project" value="TreeGrafter"/>
</dbReference>
<dbReference type="EC" id="7.6.2.1" evidence="23"/>
<feature type="binding site" evidence="21">
    <location>
        <position position="871"/>
    </location>
    <ligand>
        <name>ATP</name>
        <dbReference type="ChEBI" id="CHEBI:30616"/>
    </ligand>
</feature>
<dbReference type="GeneID" id="109390562"/>
<comment type="catalytic activity">
    <reaction evidence="16 23">
        <text>ATP + H2O + phospholipidSide 1 = ADP + phosphate + phospholipidSide 2.</text>
        <dbReference type="EC" id="7.6.2.1"/>
    </reaction>
</comment>
<dbReference type="RefSeq" id="XP_019512724.1">
    <property type="nucleotide sequence ID" value="XM_019657179.1"/>
</dbReference>
<evidence type="ECO:0000256" key="5">
    <source>
        <dbReference type="ARBA" id="ARBA00022692"/>
    </source>
</evidence>
<keyword evidence="12 23" id="KW-1133">Transmembrane helix</keyword>
<evidence type="ECO:0000256" key="21">
    <source>
        <dbReference type="PIRSR" id="PIRSR606539-2"/>
    </source>
</evidence>
<feature type="binding site" evidence="21">
    <location>
        <position position="409"/>
    </location>
    <ligand>
        <name>ATP</name>
        <dbReference type="ChEBI" id="CHEBI:30616"/>
    </ligand>
</feature>
<feature type="binding site" evidence="21">
    <location>
        <position position="842"/>
    </location>
    <ligand>
        <name>ATP</name>
        <dbReference type="ChEBI" id="CHEBI:30616"/>
    </ligand>
</feature>
<feature type="binding site" evidence="21">
    <location>
        <position position="683"/>
    </location>
    <ligand>
        <name>ATP</name>
        <dbReference type="ChEBI" id="CHEBI:30616"/>
    </ligand>
</feature>
<evidence type="ECO:0000256" key="9">
    <source>
        <dbReference type="ARBA" id="ARBA00022840"/>
    </source>
</evidence>
<feature type="domain" description="P-type ATPase N-terminal" evidence="25">
    <location>
        <begin position="23"/>
        <end position="98"/>
    </location>
</feature>
<dbReference type="CTD" id="148229"/>
<keyword evidence="9 21" id="KW-0067">ATP-binding</keyword>
<dbReference type="GO" id="GO:0007030">
    <property type="term" value="P:Golgi organization"/>
    <property type="evidence" value="ECO:0007669"/>
    <property type="project" value="TreeGrafter"/>
</dbReference>
<evidence type="ECO:0000256" key="20">
    <source>
        <dbReference type="PIRSR" id="PIRSR606539-1"/>
    </source>
</evidence>
<keyword evidence="13" id="KW-0445">Lipid transport</keyword>
<evidence type="ECO:0000256" key="18">
    <source>
        <dbReference type="ARBA" id="ARBA00055228"/>
    </source>
</evidence>
<evidence type="ECO:0000256" key="13">
    <source>
        <dbReference type="ARBA" id="ARBA00023055"/>
    </source>
</evidence>
<keyword evidence="14 23" id="KW-0472">Membrane</keyword>
<dbReference type="SUPFAM" id="SSF56784">
    <property type="entry name" value="HAD-like"/>
    <property type="match status" value="1"/>
</dbReference>
<feature type="binding site" evidence="21">
    <location>
        <position position="504"/>
    </location>
    <ligand>
        <name>ATP</name>
        <dbReference type="ChEBI" id="CHEBI:30616"/>
    </ligand>
</feature>
<feature type="binding site" evidence="21">
    <location>
        <position position="682"/>
    </location>
    <ligand>
        <name>ATP</name>
        <dbReference type="ChEBI" id="CHEBI:30616"/>
    </ligand>
</feature>
<dbReference type="GO" id="GO:0140326">
    <property type="term" value="F:ATPase-coupled intramembrane lipid transporter activity"/>
    <property type="evidence" value="ECO:0007669"/>
    <property type="project" value="UniProtKB-EC"/>
</dbReference>
<evidence type="ECO:0000256" key="14">
    <source>
        <dbReference type="ARBA" id="ARBA00023136"/>
    </source>
</evidence>
<dbReference type="InterPro" id="IPR001757">
    <property type="entry name" value="P_typ_ATPase"/>
</dbReference>
<evidence type="ECO:0000256" key="23">
    <source>
        <dbReference type="RuleBase" id="RU362033"/>
    </source>
</evidence>
<evidence type="ECO:0000259" key="26">
    <source>
        <dbReference type="Pfam" id="PF16212"/>
    </source>
</evidence>
<dbReference type="GO" id="GO:0045332">
    <property type="term" value="P:phospholipid translocation"/>
    <property type="evidence" value="ECO:0007669"/>
    <property type="project" value="TreeGrafter"/>
</dbReference>
<keyword evidence="8" id="KW-0256">Endoplasmic reticulum</keyword>
<feature type="domain" description="P-type ATPase C-terminal" evidence="26">
    <location>
        <begin position="894"/>
        <end position="1144"/>
    </location>
</feature>
<feature type="transmembrane region" description="Helical" evidence="23">
    <location>
        <begin position="93"/>
        <end position="115"/>
    </location>
</feature>
<feature type="compositionally biased region" description="Low complexity" evidence="24">
    <location>
        <begin position="1315"/>
        <end position="1339"/>
    </location>
</feature>
<comment type="cofactor">
    <cofactor evidence="1 22">
        <name>Mg(2+)</name>
        <dbReference type="ChEBI" id="CHEBI:18420"/>
    </cofactor>
</comment>
<feature type="transmembrane region" description="Helical" evidence="23">
    <location>
        <begin position="1042"/>
        <end position="1063"/>
    </location>
</feature>
<protein>
    <recommendedName>
        <fullName evidence="23">Phospholipid-transporting ATPase</fullName>
        <ecNumber evidence="23">7.6.2.1</ecNumber>
    </recommendedName>
</protein>
<feature type="binding site" evidence="21">
    <location>
        <position position="601"/>
    </location>
    <ligand>
        <name>ATP</name>
        <dbReference type="ChEBI" id="CHEBI:30616"/>
    </ligand>
</feature>
<dbReference type="SFLD" id="SFLDF00027">
    <property type="entry name" value="p-type_atpase"/>
    <property type="match status" value="1"/>
</dbReference>
<dbReference type="OrthoDB" id="377733at2759"/>
<dbReference type="Gene3D" id="3.40.1110.10">
    <property type="entry name" value="Calcium-transporting ATPase, cytoplasmic domain N"/>
    <property type="match status" value="1"/>
</dbReference>
<evidence type="ECO:0000256" key="11">
    <source>
        <dbReference type="ARBA" id="ARBA00022967"/>
    </source>
</evidence>
<dbReference type="GO" id="GO:0005524">
    <property type="term" value="F:ATP binding"/>
    <property type="evidence" value="ECO:0007669"/>
    <property type="project" value="UniProtKB-UniRule"/>
</dbReference>
<evidence type="ECO:0000256" key="1">
    <source>
        <dbReference type="ARBA" id="ARBA00001946"/>
    </source>
</evidence>
<reference evidence="28" key="1">
    <citation type="submission" date="2025-08" db="UniProtKB">
        <authorList>
            <consortium name="RefSeq"/>
        </authorList>
    </citation>
    <scope>IDENTIFICATION</scope>
    <source>
        <tissue evidence="28">Muscle</tissue>
    </source>
</reference>
<feature type="binding site" evidence="22">
    <location>
        <position position="408"/>
    </location>
    <ligand>
        <name>Mg(2+)</name>
        <dbReference type="ChEBI" id="CHEBI:18420"/>
    </ligand>
</feature>
<evidence type="ECO:0000256" key="24">
    <source>
        <dbReference type="SAM" id="MobiDB-lite"/>
    </source>
</evidence>
<dbReference type="FunFam" id="3.40.1110.10:FF:000096">
    <property type="entry name" value="Phospholipid-transporting ATPase"/>
    <property type="match status" value="1"/>
</dbReference>
<evidence type="ECO:0000256" key="2">
    <source>
        <dbReference type="ARBA" id="ARBA00004477"/>
    </source>
</evidence>
<feature type="binding site" evidence="21">
    <location>
        <position position="408"/>
    </location>
    <ligand>
        <name>ATP</name>
        <dbReference type="ChEBI" id="CHEBI:30616"/>
    </ligand>
</feature>
<feature type="binding site" evidence="21">
    <location>
        <position position="568"/>
    </location>
    <ligand>
        <name>ATP</name>
        <dbReference type="ChEBI" id="CHEBI:30616"/>
    </ligand>
</feature>
<feature type="transmembrane region" description="Helical" evidence="23">
    <location>
        <begin position="1070"/>
        <end position="1098"/>
    </location>
</feature>
<dbReference type="InterPro" id="IPR008250">
    <property type="entry name" value="ATPase_P-typ_transduc_dom_A_sf"/>
</dbReference>
<keyword evidence="15" id="KW-0968">Cytoplasmic vesicle</keyword>
<dbReference type="Proteomes" id="UP000694851">
    <property type="component" value="Unplaced"/>
</dbReference>
<feature type="transmembrane region" description="Helical" evidence="23">
    <location>
        <begin position="1118"/>
        <end position="1140"/>
    </location>
</feature>
<dbReference type="InterPro" id="IPR018303">
    <property type="entry name" value="ATPase_P-typ_P_site"/>
</dbReference>
<dbReference type="PANTHER" id="PTHR24092">
    <property type="entry name" value="PROBABLE PHOSPHOLIPID-TRANSPORTING ATPASE"/>
    <property type="match status" value="1"/>
</dbReference>
<dbReference type="FunFam" id="3.40.50.1000:FF:000001">
    <property type="entry name" value="Phospholipid-transporting ATPase IC"/>
    <property type="match status" value="1"/>
</dbReference>
<evidence type="ECO:0000256" key="17">
    <source>
        <dbReference type="ARBA" id="ARBA00051303"/>
    </source>
</evidence>
<evidence type="ECO:0000256" key="12">
    <source>
        <dbReference type="ARBA" id="ARBA00022989"/>
    </source>
</evidence>
<dbReference type="SFLD" id="SFLDS00003">
    <property type="entry name" value="Haloacid_Dehalogenase"/>
    <property type="match status" value="1"/>
</dbReference>
<keyword evidence="27" id="KW-1185">Reference proteome</keyword>
<feature type="binding site" evidence="22">
    <location>
        <position position="872"/>
    </location>
    <ligand>
        <name>Mg(2+)</name>
        <dbReference type="ChEBI" id="CHEBI:18420"/>
    </ligand>
</feature>
<dbReference type="CDD" id="cd02073">
    <property type="entry name" value="P-type_ATPase_APLT_Dnf-like"/>
    <property type="match status" value="1"/>
</dbReference>
<dbReference type="PANTHER" id="PTHR24092:SF78">
    <property type="entry name" value="PHOSPHOLIPID-TRANSPORTING ATPASE IK"/>
    <property type="match status" value="1"/>
</dbReference>
<keyword evidence="4" id="KW-0813">Transport</keyword>
<dbReference type="NCBIfam" id="TIGR01652">
    <property type="entry name" value="ATPase-Plipid"/>
    <property type="match status" value="1"/>
</dbReference>
<feature type="binding site" evidence="21">
    <location>
        <position position="681"/>
    </location>
    <ligand>
        <name>ATP</name>
        <dbReference type="ChEBI" id="CHEBI:30616"/>
    </ligand>
</feature>
<dbReference type="Pfam" id="PF16212">
    <property type="entry name" value="PhoLip_ATPase_C"/>
    <property type="match status" value="1"/>
</dbReference>
<evidence type="ECO:0000256" key="4">
    <source>
        <dbReference type="ARBA" id="ARBA00022448"/>
    </source>
</evidence>
<feature type="transmembrane region" description="Helical" evidence="23">
    <location>
        <begin position="294"/>
        <end position="315"/>
    </location>
</feature>
<dbReference type="GO" id="GO:0000287">
    <property type="term" value="F:magnesium ion binding"/>
    <property type="evidence" value="ECO:0007669"/>
    <property type="project" value="UniProtKB-UniRule"/>
</dbReference>
<evidence type="ECO:0000256" key="15">
    <source>
        <dbReference type="ARBA" id="ARBA00023329"/>
    </source>
</evidence>
<dbReference type="PRINTS" id="PR00119">
    <property type="entry name" value="CATATPASE"/>
</dbReference>
<feature type="transmembrane region" description="Helical" evidence="23">
    <location>
        <begin position="1005"/>
        <end position="1030"/>
    </location>
</feature>
<feature type="binding site" evidence="21">
    <location>
        <position position="545"/>
    </location>
    <ligand>
        <name>ATP</name>
        <dbReference type="ChEBI" id="CHEBI:30616"/>
    </ligand>
</feature>
<dbReference type="InterPro" id="IPR032630">
    <property type="entry name" value="P_typ_ATPase_c"/>
</dbReference>
<proteinExistence type="inferred from homology"/>
<dbReference type="GO" id="GO:0005789">
    <property type="term" value="C:endoplasmic reticulum membrane"/>
    <property type="evidence" value="ECO:0007669"/>
    <property type="project" value="UniProtKB-SubCell"/>
</dbReference>
<feature type="region of interest" description="Disordered" evidence="24">
    <location>
        <begin position="1276"/>
        <end position="1339"/>
    </location>
</feature>
<feature type="transmembrane region" description="Helical" evidence="23">
    <location>
        <begin position="341"/>
        <end position="366"/>
    </location>
</feature>
<feature type="transmembrane region" description="Helical" evidence="23">
    <location>
        <begin position="925"/>
        <end position="945"/>
    </location>
</feature>
<dbReference type="KEGG" id="hai:109390562"/>
<feature type="active site" description="4-aspartylphosphate intermediate" evidence="20">
    <location>
        <position position="408"/>
    </location>
</feature>
<organism evidence="27 28">
    <name type="scientific">Hipposideros armiger</name>
    <name type="common">Great Himalayan leaf-nosed bat</name>
    <dbReference type="NCBI Taxonomy" id="186990"/>
    <lineage>
        <taxon>Eukaryota</taxon>
        <taxon>Metazoa</taxon>
        <taxon>Chordata</taxon>
        <taxon>Craniata</taxon>
        <taxon>Vertebrata</taxon>
        <taxon>Euteleostomi</taxon>
        <taxon>Mammalia</taxon>
        <taxon>Eutheria</taxon>
        <taxon>Laurasiatheria</taxon>
        <taxon>Chiroptera</taxon>
        <taxon>Yinpterochiroptera</taxon>
        <taxon>Rhinolophoidea</taxon>
        <taxon>Hipposideridae</taxon>
        <taxon>Hipposideros</taxon>
    </lineage>
</organism>
<evidence type="ECO:0000256" key="22">
    <source>
        <dbReference type="PIRSR" id="PIRSR606539-3"/>
    </source>
</evidence>
<dbReference type="InterPro" id="IPR032631">
    <property type="entry name" value="P-type_ATPase_N"/>
</dbReference>
<keyword evidence="10 22" id="KW-0460">Magnesium</keyword>
<dbReference type="GO" id="GO:0002080">
    <property type="term" value="C:acrosomal membrane"/>
    <property type="evidence" value="ECO:0007669"/>
    <property type="project" value="UniProtKB-SubCell"/>
</dbReference>
<dbReference type="SUPFAM" id="SSF81660">
    <property type="entry name" value="Metal cation-transporting ATPase, ATP-binding domain N"/>
    <property type="match status" value="1"/>
</dbReference>
<comment type="similarity">
    <text evidence="3 23">Belongs to the cation transport ATPase (P-type) (TC 3.A.3) family. Type IV subfamily.</text>
</comment>
<keyword evidence="6 22" id="KW-0479">Metal-binding</keyword>
<dbReference type="GO" id="GO:0016887">
    <property type="term" value="F:ATP hydrolysis activity"/>
    <property type="evidence" value="ECO:0007669"/>
    <property type="project" value="InterPro"/>
</dbReference>
<comment type="subcellular location">
    <subcellularLocation>
        <location evidence="19">Cytoplasmic vesicle</location>
        <location evidence="19">Secretory vesicle</location>
        <location evidence="19">Acrosome membrane</location>
        <topology evidence="19">Multi-pass membrane protein</topology>
    </subcellularLocation>
    <subcellularLocation>
        <location evidence="2">Endoplasmic reticulum membrane</location>
        <topology evidence="2">Multi-pass membrane protein</topology>
    </subcellularLocation>
    <subcellularLocation>
        <location evidence="23">Membrane</location>
        <topology evidence="23">Multi-pass membrane protein</topology>
    </subcellularLocation>
</comment>
<evidence type="ECO:0000256" key="19">
    <source>
        <dbReference type="ARBA" id="ARBA00060440"/>
    </source>
</evidence>
<evidence type="ECO:0000256" key="16">
    <source>
        <dbReference type="ARBA" id="ARBA00034036"/>
    </source>
</evidence>
<dbReference type="SFLD" id="SFLDG00002">
    <property type="entry name" value="C1.7:_P-type_atpase_like"/>
    <property type="match status" value="1"/>
</dbReference>
<evidence type="ECO:0000256" key="6">
    <source>
        <dbReference type="ARBA" id="ARBA00022723"/>
    </source>
</evidence>
<gene>
    <name evidence="28" type="primary">ATP8B3</name>
</gene>
<dbReference type="Gene3D" id="3.40.50.1000">
    <property type="entry name" value="HAD superfamily/HAD-like"/>
    <property type="match status" value="2"/>
</dbReference>
<dbReference type="Pfam" id="PF13246">
    <property type="entry name" value="Cation_ATPase"/>
    <property type="match status" value="1"/>
</dbReference>
<keyword evidence="5 23" id="KW-0812">Transmembrane</keyword>